<dbReference type="FunFam" id="1.10.220.20:FF:000002">
    <property type="entry name" value="Brefeldin A-inhibited guanine nucleotide-exchange protein 1"/>
    <property type="match status" value="1"/>
</dbReference>
<feature type="domain" description="SEC7" evidence="10">
    <location>
        <begin position="565"/>
        <end position="752"/>
    </location>
</feature>
<dbReference type="GO" id="GO:0016020">
    <property type="term" value="C:membrane"/>
    <property type="evidence" value="ECO:0007669"/>
    <property type="project" value="UniProtKB-SubCell"/>
</dbReference>
<dbReference type="Pfam" id="PF09324">
    <property type="entry name" value="Sec7-like_HDS"/>
    <property type="match status" value="1"/>
</dbReference>
<dbReference type="Gene3D" id="1.10.1000.11">
    <property type="entry name" value="Arf Nucleotide-binding Site Opener,domain 2"/>
    <property type="match status" value="1"/>
</dbReference>
<dbReference type="Gene3D" id="1.10.220.20">
    <property type="match status" value="1"/>
</dbReference>
<feature type="region of interest" description="Disordered" evidence="9">
    <location>
        <begin position="254"/>
        <end position="280"/>
    </location>
</feature>
<comment type="subcellular location">
    <subcellularLocation>
        <location evidence="2">Cytoplasm</location>
        <location evidence="2">Cytosol</location>
    </subcellularLocation>
    <subcellularLocation>
        <location evidence="1">Membrane</location>
        <topology evidence="1">Peripheral membrane protein</topology>
        <orientation evidence="1">Cytoplasmic side</orientation>
    </subcellularLocation>
</comment>
<evidence type="ECO:0000256" key="3">
    <source>
        <dbReference type="ARBA" id="ARBA00011738"/>
    </source>
</evidence>
<evidence type="ECO:0000256" key="7">
    <source>
        <dbReference type="ARBA" id="ARBA00022927"/>
    </source>
</evidence>
<dbReference type="Pfam" id="PF16213">
    <property type="entry name" value="DCB"/>
    <property type="match status" value="1"/>
</dbReference>
<dbReference type="SMART" id="SM00222">
    <property type="entry name" value="Sec7"/>
    <property type="match status" value="1"/>
</dbReference>
<dbReference type="GO" id="GO:0015031">
    <property type="term" value="P:protein transport"/>
    <property type="evidence" value="ECO:0007669"/>
    <property type="project" value="UniProtKB-KW"/>
</dbReference>
<keyword evidence="8" id="KW-0472">Membrane</keyword>
<dbReference type="InterPro" id="IPR015403">
    <property type="entry name" value="Mon2/Sec7/BIG1-like_HDS"/>
</dbReference>
<keyword evidence="5" id="KW-0963">Cytoplasm</keyword>
<dbReference type="OrthoDB" id="430364at2759"/>
<dbReference type="Pfam" id="PF12783">
    <property type="entry name" value="Sec7-like_HUS"/>
    <property type="match status" value="1"/>
</dbReference>
<dbReference type="EMBL" id="DF974237">
    <property type="protein sequence ID" value="GAU46679.1"/>
    <property type="molecule type" value="Genomic_DNA"/>
</dbReference>
<dbReference type="SUPFAM" id="SSF48425">
    <property type="entry name" value="Sec7 domain"/>
    <property type="match status" value="1"/>
</dbReference>
<dbReference type="Pfam" id="PF01369">
    <property type="entry name" value="Sec7"/>
    <property type="match status" value="1"/>
</dbReference>
<dbReference type="GO" id="GO:0032012">
    <property type="term" value="P:regulation of ARF protein signal transduction"/>
    <property type="evidence" value="ECO:0007669"/>
    <property type="project" value="InterPro"/>
</dbReference>
<evidence type="ECO:0000313" key="11">
    <source>
        <dbReference type="EMBL" id="GAU46679.1"/>
    </source>
</evidence>
<dbReference type="InterPro" id="IPR023394">
    <property type="entry name" value="Sec7_C_sf"/>
</dbReference>
<sequence>MSASQSLGGSSRCGRILGPSLDKIIKNAAWRKHSQLVSSCKSTLDKLESISECVDSKSPLLGFSSSDAEYVLQPLFLALDSAYAKVVEPALECTFKLLSLGLICGEIDNNSSHSVIVFNIIDAICKSGGLGEEAIELGVLRVLLSAVRSHCILIRGDCLVQIVRTCYNVYLGGVNGTNQICAKSVLAQIMTIVFTRVEEDSMDVSVKRVSVSELLEFTDKNLNEGNSIHFCQNLINEVMEATQGVPLKPSSIEIPNASPPLPKQVVDETSTDTEAGGTDGSKIREDGFLLFKNLCKLSMKFSSQQHPDDRILLRGKILSLELLKVVMDIGGSIWRVNERQWNTHVLENLFASKLGTRFLNGIKQYLCLSLLKNSALSAMAIFQLQCSIFMNLLSKYRSGLKKEIGMFFPMLILRVLENVLQPSFLQKMTVLNLLDKLSQDPQIIIDIFVNYDCDVDASNIFERIVNGLLKTALGPPTGLTTSLSPAQDITFRHESVKCLVSIIKSMGAWMDQQIRPGDLNLVKTPESSQSTSVGESPLILNGEEGNASDLELHPDVNSEFSDAATLEQRRAYKVELQKGISLFNRKPSKGIEFLIRNKKTGSSPEEVALFLKNTVGLDEAKIGDYLGEREDFSLKVMHAYVDSFNFKGMDFGEAIRFFLQGFRLPGEAQKIDRIMEKFAERFCKCNPSSFSSADTAYVLAYSVIMLNTDAHNNMVKDKMTKADFIRNNRGIDDGKDLPEEYLGALYDKIVKNEIKMKADSSAPQSKQENSFNRLLGLDGILNLVNWKQNEEKAVGANGLLIRHIQEQFKSNSRKSESAYHVVTDVAILRFMVEVCWGPMLAAFSVTLDQSDDRVATSQSLQGFRHAVHVTAVMGMQTQRDAFVTSVAKFTYLHCAGDMKQKNVDAVKAIISIAIEDGDHLQEAWEHILTCLSRIEHLQLLGEGAPSDATFFTSSNFEAEEKTQKPLGFSSFKKGTLQNPAMLAVVRGSSYDSTSVGVNPSALVTPEQINSFISNLNLLDQIGNFELNHVFAHSQRLNGEAIVAFVKALCKVSISELQSPTDPRVFGLTKIVEIAHYNMNRIRLVWSRIWNVLSDFFVSVGLSENLSVAIFAMDSLRQLAMKFLEREELANYNFQNEFLRPFVIVMQKSNSTEIRELIVRCISQMVLSRVSNVKSGWKSVFMVFTAAAADERKNIVLLAFETMEKIVREFFPYITETETTTFTDCVGCLLTFTNSRFNSDVSLNAIAFLRFCAVRLAEGGLVCNKNSSADGSSVVLTNGVSDVQDLTDNDDHVSFWIPLLSGKMPSDSINCYGVNQIAYCISLNKEGFIRSPIQGPASTGVAGLVRLTGDLGKRLSEEEWKEIFLCLKDAATSTVPGFVKVLRTMSNIEVLKISQSSDHDLTTDEFDDDNLQTATYVVSRTKNHIAMQLLILQVTADLYRKHQRSLSADNIKVLIELYSSIALHARQLNRESVLLKKLQKACSILELSAPPVVHFENESFQNHLNFLQNLHDDQYFVHGDIDLEQELVTVCENVLDIYLNCAGSVSTFHKSDTQPVPRRKLPLSSAKKEEIAARTSLVISALQGLAGLERDSFRRYIPRFFQLLVDLVRSEHTSGEVQLALSNMFRSSVGPIIME</sequence>
<evidence type="ECO:0000259" key="10">
    <source>
        <dbReference type="PROSITE" id="PS50190"/>
    </source>
</evidence>
<dbReference type="PROSITE" id="PS50190">
    <property type="entry name" value="SEC7"/>
    <property type="match status" value="1"/>
</dbReference>
<dbReference type="SUPFAM" id="SSF48371">
    <property type="entry name" value="ARM repeat"/>
    <property type="match status" value="1"/>
</dbReference>
<evidence type="ECO:0000256" key="2">
    <source>
        <dbReference type="ARBA" id="ARBA00004514"/>
    </source>
</evidence>
<dbReference type="GO" id="GO:0005829">
    <property type="term" value="C:cytosol"/>
    <property type="evidence" value="ECO:0007669"/>
    <property type="project" value="UniProtKB-SubCell"/>
</dbReference>
<dbReference type="InterPro" id="IPR046455">
    <property type="entry name" value="Sec7/BIG1-like_C"/>
</dbReference>
<dbReference type="InterPro" id="IPR016024">
    <property type="entry name" value="ARM-type_fold"/>
</dbReference>
<evidence type="ECO:0000256" key="6">
    <source>
        <dbReference type="ARBA" id="ARBA00022658"/>
    </source>
</evidence>
<dbReference type="PANTHER" id="PTHR10663:SF108">
    <property type="entry name" value="BREFELDIN A-INHIBITED GUANINE NUCLEOTIDE-EXCHANGE PROTEIN 1"/>
    <property type="match status" value="1"/>
</dbReference>
<keyword evidence="7" id="KW-0653">Protein transport</keyword>
<name>A0A2Z6PK91_TRISU</name>
<dbReference type="InterPro" id="IPR032691">
    <property type="entry name" value="Mon2/Sec7/BIG1-like_HUS"/>
</dbReference>
<dbReference type="FunFam" id="1.10.1000.11:FF:000005">
    <property type="entry name" value="Brefeldin A-inhibited guanine nucleotide-exchange 1"/>
    <property type="match status" value="1"/>
</dbReference>
<dbReference type="GO" id="GO:0005085">
    <property type="term" value="F:guanyl-nucleotide exchange factor activity"/>
    <property type="evidence" value="ECO:0007669"/>
    <property type="project" value="UniProtKB-KW"/>
</dbReference>
<comment type="subunit">
    <text evidence="3">Homodimer.</text>
</comment>
<proteinExistence type="predicted"/>
<evidence type="ECO:0000256" key="9">
    <source>
        <dbReference type="SAM" id="MobiDB-lite"/>
    </source>
</evidence>
<keyword evidence="12" id="KW-1185">Reference proteome</keyword>
<dbReference type="Proteomes" id="UP000242715">
    <property type="component" value="Unassembled WGS sequence"/>
</dbReference>
<keyword evidence="6" id="KW-0344">Guanine-nucleotide releasing factor</keyword>
<reference evidence="12" key="1">
    <citation type="journal article" date="2017" name="Front. Plant Sci.">
        <title>Climate Clever Clovers: New Paradigm to Reduce the Environmental Footprint of Ruminants by Breeding Low Methanogenic Forages Utilizing Haplotype Variation.</title>
        <authorList>
            <person name="Kaur P."/>
            <person name="Appels R."/>
            <person name="Bayer P.E."/>
            <person name="Keeble-Gagnere G."/>
            <person name="Wang J."/>
            <person name="Hirakawa H."/>
            <person name="Shirasawa K."/>
            <person name="Vercoe P."/>
            <person name="Stefanova K."/>
            <person name="Durmic Z."/>
            <person name="Nichols P."/>
            <person name="Revell C."/>
            <person name="Isobe S.N."/>
            <person name="Edwards D."/>
            <person name="Erskine W."/>
        </authorList>
    </citation>
    <scope>NUCLEOTIDE SEQUENCE [LARGE SCALE GENOMIC DNA]</scope>
    <source>
        <strain evidence="12">cv. Daliak</strain>
    </source>
</reference>
<dbReference type="GO" id="GO:0005802">
    <property type="term" value="C:trans-Golgi network"/>
    <property type="evidence" value="ECO:0007669"/>
    <property type="project" value="TreeGrafter"/>
</dbReference>
<protein>
    <recommendedName>
        <fullName evidence="10">SEC7 domain-containing protein</fullName>
    </recommendedName>
</protein>
<dbReference type="InterPro" id="IPR000904">
    <property type="entry name" value="Sec7_dom"/>
</dbReference>
<evidence type="ECO:0000256" key="1">
    <source>
        <dbReference type="ARBA" id="ARBA00004287"/>
    </source>
</evidence>
<dbReference type="CDD" id="cd00171">
    <property type="entry name" value="Sec7"/>
    <property type="match status" value="1"/>
</dbReference>
<gene>
    <name evidence="11" type="ORF">TSUD_254450</name>
</gene>
<evidence type="ECO:0000313" key="12">
    <source>
        <dbReference type="Proteomes" id="UP000242715"/>
    </source>
</evidence>
<organism evidence="11 12">
    <name type="scientific">Trifolium subterraneum</name>
    <name type="common">Subterranean clover</name>
    <dbReference type="NCBI Taxonomy" id="3900"/>
    <lineage>
        <taxon>Eukaryota</taxon>
        <taxon>Viridiplantae</taxon>
        <taxon>Streptophyta</taxon>
        <taxon>Embryophyta</taxon>
        <taxon>Tracheophyta</taxon>
        <taxon>Spermatophyta</taxon>
        <taxon>Magnoliopsida</taxon>
        <taxon>eudicotyledons</taxon>
        <taxon>Gunneridae</taxon>
        <taxon>Pentapetalae</taxon>
        <taxon>rosids</taxon>
        <taxon>fabids</taxon>
        <taxon>Fabales</taxon>
        <taxon>Fabaceae</taxon>
        <taxon>Papilionoideae</taxon>
        <taxon>50 kb inversion clade</taxon>
        <taxon>NPAAA clade</taxon>
        <taxon>Hologalegina</taxon>
        <taxon>IRL clade</taxon>
        <taxon>Trifolieae</taxon>
        <taxon>Trifolium</taxon>
    </lineage>
</organism>
<dbReference type="InterPro" id="IPR035999">
    <property type="entry name" value="Sec7_dom_sf"/>
</dbReference>
<dbReference type="Pfam" id="PF20252">
    <property type="entry name" value="BIG2_C"/>
    <property type="match status" value="1"/>
</dbReference>
<evidence type="ECO:0000256" key="5">
    <source>
        <dbReference type="ARBA" id="ARBA00022490"/>
    </source>
</evidence>
<dbReference type="PANTHER" id="PTHR10663">
    <property type="entry name" value="GUANYL-NUCLEOTIDE EXCHANGE FACTOR"/>
    <property type="match status" value="1"/>
</dbReference>
<dbReference type="InterPro" id="IPR032629">
    <property type="entry name" value="DCB_dom"/>
</dbReference>
<keyword evidence="4" id="KW-0813">Transport</keyword>
<evidence type="ECO:0000256" key="8">
    <source>
        <dbReference type="ARBA" id="ARBA00023136"/>
    </source>
</evidence>
<accession>A0A2Z6PK91</accession>
<evidence type="ECO:0000256" key="4">
    <source>
        <dbReference type="ARBA" id="ARBA00022448"/>
    </source>
</evidence>